<feature type="transmembrane region" description="Helical" evidence="5">
    <location>
        <begin position="37"/>
        <end position="56"/>
    </location>
</feature>
<keyword evidence="2 5" id="KW-0812">Transmembrane</keyword>
<evidence type="ECO:0000256" key="1">
    <source>
        <dbReference type="ARBA" id="ARBA00004141"/>
    </source>
</evidence>
<dbReference type="Pfam" id="PF00916">
    <property type="entry name" value="Sulfate_transp"/>
    <property type="match status" value="1"/>
</dbReference>
<evidence type="ECO:0000313" key="8">
    <source>
        <dbReference type="Proteomes" id="UP001551482"/>
    </source>
</evidence>
<dbReference type="InterPro" id="IPR011547">
    <property type="entry name" value="SLC26A/SulP_dom"/>
</dbReference>
<feature type="transmembrane region" description="Helical" evidence="5">
    <location>
        <begin position="109"/>
        <end position="131"/>
    </location>
</feature>
<dbReference type="SUPFAM" id="SSF52091">
    <property type="entry name" value="SpoIIaa-like"/>
    <property type="match status" value="1"/>
</dbReference>
<evidence type="ECO:0000256" key="4">
    <source>
        <dbReference type="ARBA" id="ARBA00023136"/>
    </source>
</evidence>
<feature type="transmembrane region" description="Helical" evidence="5">
    <location>
        <begin position="188"/>
        <end position="206"/>
    </location>
</feature>
<proteinExistence type="predicted"/>
<name>A0ABV3DT59_9ACTN</name>
<dbReference type="Gene3D" id="3.30.750.24">
    <property type="entry name" value="STAS domain"/>
    <property type="match status" value="1"/>
</dbReference>
<keyword evidence="4 5" id="KW-0472">Membrane</keyword>
<dbReference type="EMBL" id="JBEZFP010000109">
    <property type="protein sequence ID" value="MEU8138079.1"/>
    <property type="molecule type" value="Genomic_DNA"/>
</dbReference>
<accession>A0ABV3DT59</accession>
<keyword evidence="8" id="KW-1185">Reference proteome</keyword>
<feature type="transmembrane region" description="Helical" evidence="5">
    <location>
        <begin position="260"/>
        <end position="279"/>
    </location>
</feature>
<dbReference type="CDD" id="cd07042">
    <property type="entry name" value="STAS_SulP_like_sulfate_transporter"/>
    <property type="match status" value="1"/>
</dbReference>
<reference evidence="7 8" key="1">
    <citation type="submission" date="2024-06" db="EMBL/GenBank/DDBJ databases">
        <title>The Natural Products Discovery Center: Release of the First 8490 Sequenced Strains for Exploring Actinobacteria Biosynthetic Diversity.</title>
        <authorList>
            <person name="Kalkreuter E."/>
            <person name="Kautsar S.A."/>
            <person name="Yang D."/>
            <person name="Bader C.D."/>
            <person name="Teijaro C.N."/>
            <person name="Fluegel L."/>
            <person name="Davis C.M."/>
            <person name="Simpson J.R."/>
            <person name="Lauterbach L."/>
            <person name="Steele A.D."/>
            <person name="Gui C."/>
            <person name="Meng S."/>
            <person name="Li G."/>
            <person name="Viehrig K."/>
            <person name="Ye F."/>
            <person name="Su P."/>
            <person name="Kiefer A.F."/>
            <person name="Nichols A."/>
            <person name="Cepeda A.J."/>
            <person name="Yan W."/>
            <person name="Fan B."/>
            <person name="Jiang Y."/>
            <person name="Adhikari A."/>
            <person name="Zheng C.-J."/>
            <person name="Schuster L."/>
            <person name="Cowan T.M."/>
            <person name="Smanski M.J."/>
            <person name="Chevrette M.G."/>
            <person name="De Carvalho L.P.S."/>
            <person name="Shen B."/>
        </authorList>
    </citation>
    <scope>NUCLEOTIDE SEQUENCE [LARGE SCALE GENOMIC DNA]</scope>
    <source>
        <strain evidence="7 8">NPDC048946</strain>
    </source>
</reference>
<evidence type="ECO:0000256" key="2">
    <source>
        <dbReference type="ARBA" id="ARBA00022692"/>
    </source>
</evidence>
<evidence type="ECO:0000256" key="5">
    <source>
        <dbReference type="SAM" id="Phobius"/>
    </source>
</evidence>
<comment type="subcellular location">
    <subcellularLocation>
        <location evidence="1">Membrane</location>
        <topology evidence="1">Multi-pass membrane protein</topology>
    </subcellularLocation>
</comment>
<dbReference type="Proteomes" id="UP001551482">
    <property type="component" value="Unassembled WGS sequence"/>
</dbReference>
<dbReference type="PROSITE" id="PS50801">
    <property type="entry name" value="STAS"/>
    <property type="match status" value="1"/>
</dbReference>
<dbReference type="InterPro" id="IPR001902">
    <property type="entry name" value="SLC26A/SulP_fam"/>
</dbReference>
<evidence type="ECO:0000256" key="3">
    <source>
        <dbReference type="ARBA" id="ARBA00022989"/>
    </source>
</evidence>
<keyword evidence="3 5" id="KW-1133">Transmembrane helix</keyword>
<gene>
    <name evidence="7" type="ORF">AB0C36_31795</name>
</gene>
<dbReference type="Pfam" id="PF01740">
    <property type="entry name" value="STAS"/>
    <property type="match status" value="1"/>
</dbReference>
<protein>
    <submittedName>
        <fullName evidence="7">SulP family inorganic anion transporter</fullName>
    </submittedName>
</protein>
<evidence type="ECO:0000313" key="7">
    <source>
        <dbReference type="EMBL" id="MEU8138079.1"/>
    </source>
</evidence>
<feature type="domain" description="STAS" evidence="6">
    <location>
        <begin position="448"/>
        <end position="563"/>
    </location>
</feature>
<dbReference type="InterPro" id="IPR002645">
    <property type="entry name" value="STAS_dom"/>
</dbReference>
<feature type="transmembrane region" description="Helical" evidence="5">
    <location>
        <begin position="213"/>
        <end position="230"/>
    </location>
</feature>
<feature type="transmembrane region" description="Helical" evidence="5">
    <location>
        <begin position="391"/>
        <end position="424"/>
    </location>
</feature>
<organism evidence="7 8">
    <name type="scientific">Streptodolium elevatio</name>
    <dbReference type="NCBI Taxonomy" id="3157996"/>
    <lineage>
        <taxon>Bacteria</taxon>
        <taxon>Bacillati</taxon>
        <taxon>Actinomycetota</taxon>
        <taxon>Actinomycetes</taxon>
        <taxon>Kitasatosporales</taxon>
        <taxon>Streptomycetaceae</taxon>
        <taxon>Streptodolium</taxon>
    </lineage>
</organism>
<sequence>MAKGRTGGGVRQRAAGAWPVADWLRTYRRDRLGKDTIGALTAWALIVPECVAYAQIAGVPPQNAFYGAPVALLAYVLFGTSRFLIVGATSAAAVLSAATVADVSGDPQLAVALSAALAIAAGAVLIVAGLAKLGFLADFLSEPALVGFLFGMALTIIVRQCAKILGVPGGDGDFFDRAWTLLRHADDWHGTTIAVGAAALAALFALERWVPRLPASLLVLVAGIAVSAAVDLDDHGVETVGKIPRAVPTPGWPDISASDWIALLAGTFGVALVVFAESYSIAGRFAREHGDEVDADREMAAMGAANVAAGVFKGFVVSGSASRSAAAEASGGSSPMVSTVAAALILVTGAFLTPLFTDLPEPVLGAIVVVAVRSFLKVSELRRYWRRDRPNFAVAATALVGVLVFDLLPGLLIAVALSLVLFIANASRPRTAVLGKIPGTDRYGDIEDQPGATTVPGLLLVRPDGALFFGNVARLKLAVRELVADSDPPPERVVLNLVSSYRLGVPSLDALDELRVELARTGCALHLARVHPDVREALAPSRLGKALGPDAVHASVADAVAAFRRDAPHGRPPVQGA</sequence>
<comment type="caution">
    <text evidence="7">The sequence shown here is derived from an EMBL/GenBank/DDBJ whole genome shotgun (WGS) entry which is preliminary data.</text>
</comment>
<dbReference type="RefSeq" id="WP_358360900.1">
    <property type="nucleotide sequence ID" value="NZ_JBEZFP010000109.1"/>
</dbReference>
<feature type="transmembrane region" description="Helical" evidence="5">
    <location>
        <begin position="83"/>
        <end position="103"/>
    </location>
</feature>
<dbReference type="PANTHER" id="PTHR11814">
    <property type="entry name" value="SULFATE TRANSPORTER"/>
    <property type="match status" value="1"/>
</dbReference>
<evidence type="ECO:0000259" key="6">
    <source>
        <dbReference type="PROSITE" id="PS50801"/>
    </source>
</evidence>
<dbReference type="InterPro" id="IPR036513">
    <property type="entry name" value="STAS_dom_sf"/>
</dbReference>